<dbReference type="EC" id="2.4.-.-" evidence="3"/>
<evidence type="ECO:0000259" key="2">
    <source>
        <dbReference type="Pfam" id="PF00535"/>
    </source>
</evidence>
<reference evidence="3 4" key="1">
    <citation type="submission" date="2024-09" db="EMBL/GenBank/DDBJ databases">
        <authorList>
            <person name="Sun Q."/>
            <person name="Mori K."/>
        </authorList>
    </citation>
    <scope>NUCLEOTIDE SEQUENCE [LARGE SCALE GENOMIC DNA]</scope>
    <source>
        <strain evidence="3 4">CCM 7468</strain>
    </source>
</reference>
<dbReference type="EMBL" id="JBHLVZ010000001">
    <property type="protein sequence ID" value="MFC0384225.1"/>
    <property type="molecule type" value="Genomic_DNA"/>
</dbReference>
<dbReference type="Pfam" id="PF00535">
    <property type="entry name" value="Glycos_transf_2"/>
    <property type="match status" value="1"/>
</dbReference>
<feature type="compositionally biased region" description="Basic and acidic residues" evidence="1">
    <location>
        <begin position="305"/>
        <end position="317"/>
    </location>
</feature>
<dbReference type="PANTHER" id="PTHR43685:SF2">
    <property type="entry name" value="GLYCOSYLTRANSFERASE 2-LIKE DOMAIN-CONTAINING PROTEIN"/>
    <property type="match status" value="1"/>
</dbReference>
<dbReference type="PANTHER" id="PTHR43685">
    <property type="entry name" value="GLYCOSYLTRANSFERASE"/>
    <property type="match status" value="1"/>
</dbReference>
<evidence type="ECO:0000313" key="4">
    <source>
        <dbReference type="Proteomes" id="UP001589789"/>
    </source>
</evidence>
<keyword evidence="4" id="KW-1185">Reference proteome</keyword>
<gene>
    <name evidence="3" type="ORF">ACFFIC_01520</name>
</gene>
<dbReference type="InterPro" id="IPR001173">
    <property type="entry name" value="Glyco_trans_2-like"/>
</dbReference>
<feature type="region of interest" description="Disordered" evidence="1">
    <location>
        <begin position="303"/>
        <end position="324"/>
    </location>
</feature>
<dbReference type="InterPro" id="IPR050834">
    <property type="entry name" value="Glycosyltransf_2"/>
</dbReference>
<accession>A0ABV6IKT7</accession>
<evidence type="ECO:0000256" key="1">
    <source>
        <dbReference type="SAM" id="MobiDB-lite"/>
    </source>
</evidence>
<dbReference type="CDD" id="cd00761">
    <property type="entry name" value="Glyco_tranf_GTA_type"/>
    <property type="match status" value="1"/>
</dbReference>
<comment type="caution">
    <text evidence="3">The sequence shown here is derived from an EMBL/GenBank/DDBJ whole genome shotgun (WGS) entry which is preliminary data.</text>
</comment>
<dbReference type="SUPFAM" id="SSF53448">
    <property type="entry name" value="Nucleotide-diphospho-sugar transferases"/>
    <property type="match status" value="1"/>
</dbReference>
<dbReference type="Proteomes" id="UP001589789">
    <property type="component" value="Unassembled WGS sequence"/>
</dbReference>
<evidence type="ECO:0000313" key="3">
    <source>
        <dbReference type="EMBL" id="MFC0384225.1"/>
    </source>
</evidence>
<organism evidence="3 4">
    <name type="scientific">Muricoccus vinaceus</name>
    <dbReference type="NCBI Taxonomy" id="424704"/>
    <lineage>
        <taxon>Bacteria</taxon>
        <taxon>Pseudomonadati</taxon>
        <taxon>Pseudomonadota</taxon>
        <taxon>Alphaproteobacteria</taxon>
        <taxon>Acetobacterales</taxon>
        <taxon>Roseomonadaceae</taxon>
        <taxon>Muricoccus</taxon>
    </lineage>
</organism>
<proteinExistence type="predicted"/>
<keyword evidence="3" id="KW-0328">Glycosyltransferase</keyword>
<name>A0ABV6IKT7_9PROT</name>
<sequence length="324" mass="36272">MLTVIMASRNGAGWLKETLDAFAALHPPEGGWKLVVVDNGSTDRTSAVVRGFQQRLPLTALHQARPGKNAALNLALEEAEGDLVVFTDDDVLPDPDWLLQLRQAAADFPDTGVFGGRIDPCWPRPPARWITDLVPLGLVYSLTVEREDGPCDPQWIWGPNMMVRSALLEGGHRFDEEVGPDGTMAYRMGSETTFTKELAAQGARCRHVARARVRHMIRPFQMKRSWILGRAFRAGRGYWEPEPERVAILGVPRHILREVGEAAGRWAVARLRGNARERFRAAWDLNFWRGVLHEAWINRARPKRRADASRPGARDRTALSAGPD</sequence>
<feature type="domain" description="Glycosyltransferase 2-like" evidence="2">
    <location>
        <begin position="3"/>
        <end position="129"/>
    </location>
</feature>
<dbReference type="GO" id="GO:0016757">
    <property type="term" value="F:glycosyltransferase activity"/>
    <property type="evidence" value="ECO:0007669"/>
    <property type="project" value="UniProtKB-KW"/>
</dbReference>
<dbReference type="Gene3D" id="3.90.550.10">
    <property type="entry name" value="Spore Coat Polysaccharide Biosynthesis Protein SpsA, Chain A"/>
    <property type="match status" value="1"/>
</dbReference>
<keyword evidence="3" id="KW-0808">Transferase</keyword>
<dbReference type="InterPro" id="IPR029044">
    <property type="entry name" value="Nucleotide-diphossugar_trans"/>
</dbReference>
<dbReference type="RefSeq" id="WP_377048248.1">
    <property type="nucleotide sequence ID" value="NZ_JBHLVZ010000001.1"/>
</dbReference>
<protein>
    <submittedName>
        <fullName evidence="3">Glycosyltransferase</fullName>
        <ecNumber evidence="3">2.4.-.-</ecNumber>
    </submittedName>
</protein>